<comment type="caution">
    <text evidence="2">The sequence shown here is derived from an EMBL/GenBank/DDBJ whole genome shotgun (WGS) entry which is preliminary data.</text>
</comment>
<sequence>MGTNAGPEWQHFEQLTQDIEILRTCLGLIFRSVIEDGKDQKFLEHLEKRIRGHDNDIKKLCSAHYQGFVDSIMELENVRSEAQDLKVGLSSDTYSFKLH</sequence>
<evidence type="ECO:0000313" key="2">
    <source>
        <dbReference type="EMBL" id="CAL8105679.1"/>
    </source>
</evidence>
<dbReference type="Pfam" id="PF20651">
    <property type="entry name" value="EXOC6_Sec15_N"/>
    <property type="match status" value="1"/>
</dbReference>
<accession>A0ABP1QKN2</accession>
<keyword evidence="3" id="KW-1185">Reference proteome</keyword>
<dbReference type="InterPro" id="IPR048359">
    <property type="entry name" value="EXOC6_Sec15_N"/>
</dbReference>
<dbReference type="PANTHER" id="PTHR12702:SF0">
    <property type="entry name" value="EXOCYST COMPLEX COMPONENT 6"/>
    <property type="match status" value="1"/>
</dbReference>
<reference evidence="2 3" key="1">
    <citation type="submission" date="2024-08" db="EMBL/GenBank/DDBJ databases">
        <authorList>
            <person name="Cucini C."/>
            <person name="Frati F."/>
        </authorList>
    </citation>
    <scope>NUCLEOTIDE SEQUENCE [LARGE SCALE GENOMIC DNA]</scope>
</reference>
<protein>
    <recommendedName>
        <fullName evidence="1">Exocyst complex component EXOC6/Sec15 N-terminal domain-containing protein</fullName>
    </recommendedName>
</protein>
<dbReference type="PANTHER" id="PTHR12702">
    <property type="entry name" value="SEC15"/>
    <property type="match status" value="1"/>
</dbReference>
<name>A0ABP1QKN2_9HEXA</name>
<dbReference type="Proteomes" id="UP001642540">
    <property type="component" value="Unassembled WGS sequence"/>
</dbReference>
<dbReference type="InterPro" id="IPR007225">
    <property type="entry name" value="EXOC6/Sec15"/>
</dbReference>
<organism evidence="2 3">
    <name type="scientific">Orchesella dallaii</name>
    <dbReference type="NCBI Taxonomy" id="48710"/>
    <lineage>
        <taxon>Eukaryota</taxon>
        <taxon>Metazoa</taxon>
        <taxon>Ecdysozoa</taxon>
        <taxon>Arthropoda</taxon>
        <taxon>Hexapoda</taxon>
        <taxon>Collembola</taxon>
        <taxon>Entomobryomorpha</taxon>
        <taxon>Entomobryoidea</taxon>
        <taxon>Orchesellidae</taxon>
        <taxon>Orchesellinae</taxon>
        <taxon>Orchesella</taxon>
    </lineage>
</organism>
<gene>
    <name evidence="2" type="ORF">ODALV1_LOCUS12149</name>
</gene>
<proteinExistence type="predicted"/>
<evidence type="ECO:0000313" key="3">
    <source>
        <dbReference type="Proteomes" id="UP001642540"/>
    </source>
</evidence>
<evidence type="ECO:0000259" key="1">
    <source>
        <dbReference type="Pfam" id="PF20651"/>
    </source>
</evidence>
<dbReference type="EMBL" id="CAXLJM020000036">
    <property type="protein sequence ID" value="CAL8105679.1"/>
    <property type="molecule type" value="Genomic_DNA"/>
</dbReference>
<feature type="domain" description="Exocyst complex component EXOC6/Sec15 N-terminal" evidence="1">
    <location>
        <begin position="45"/>
        <end position="91"/>
    </location>
</feature>